<organism evidence="1 2">
    <name type="scientific">Bacteroides intestinalis DSM 17393</name>
    <dbReference type="NCBI Taxonomy" id="471870"/>
    <lineage>
        <taxon>Bacteria</taxon>
        <taxon>Pseudomonadati</taxon>
        <taxon>Bacteroidota</taxon>
        <taxon>Bacteroidia</taxon>
        <taxon>Bacteroidales</taxon>
        <taxon>Bacteroidaceae</taxon>
        <taxon>Bacteroides</taxon>
    </lineage>
</organism>
<reference evidence="1 2" key="1">
    <citation type="submission" date="2008-04" db="EMBL/GenBank/DDBJ databases">
        <title>Draft genome sequence of Bacteroides intestinalis (DSM 17393).</title>
        <authorList>
            <person name="Sudarsanam P."/>
            <person name="Ley R."/>
            <person name="Guruge J."/>
            <person name="Turnbaugh P.J."/>
            <person name="Mahowald M."/>
            <person name="Liep D."/>
            <person name="Gordon J."/>
        </authorList>
    </citation>
    <scope>NUCLEOTIDE SEQUENCE [LARGE SCALE GENOMIC DNA]</scope>
    <source>
        <strain evidence="1 2">DSM 17393</strain>
    </source>
</reference>
<name>B3CI46_9BACE</name>
<comment type="caution">
    <text evidence="1">The sequence shown here is derived from an EMBL/GenBank/DDBJ whole genome shotgun (WGS) entry which is preliminary data.</text>
</comment>
<evidence type="ECO:0000313" key="2">
    <source>
        <dbReference type="Proteomes" id="UP000004596"/>
    </source>
</evidence>
<reference evidence="1 2" key="2">
    <citation type="submission" date="2008-04" db="EMBL/GenBank/DDBJ databases">
        <authorList>
            <person name="Fulton L."/>
            <person name="Clifton S."/>
            <person name="Fulton B."/>
            <person name="Xu J."/>
            <person name="Minx P."/>
            <person name="Pepin K.H."/>
            <person name="Johnson M."/>
            <person name="Thiruvilangam P."/>
            <person name="Bhonagiri V."/>
            <person name="Nash W.E."/>
            <person name="Mardis E.R."/>
            <person name="Wilson R.K."/>
        </authorList>
    </citation>
    <scope>NUCLEOTIDE SEQUENCE [LARGE SCALE GENOMIC DNA]</scope>
    <source>
        <strain evidence="1 2">DSM 17393</strain>
    </source>
</reference>
<dbReference type="AlphaFoldDB" id="B3CI46"/>
<dbReference type="EMBL" id="ABJL02000008">
    <property type="protein sequence ID" value="EDV04005.1"/>
    <property type="molecule type" value="Genomic_DNA"/>
</dbReference>
<dbReference type="STRING" id="471870.BACINT_03132"/>
<accession>B3CI46</accession>
<proteinExistence type="predicted"/>
<evidence type="ECO:0000313" key="1">
    <source>
        <dbReference type="EMBL" id="EDV04005.1"/>
    </source>
</evidence>
<gene>
    <name evidence="1" type="ORF">BACINT_03132</name>
</gene>
<protein>
    <submittedName>
        <fullName evidence="1">Uncharacterized protein</fullName>
    </submittedName>
</protein>
<dbReference type="Proteomes" id="UP000004596">
    <property type="component" value="Unassembled WGS sequence"/>
</dbReference>
<sequence>MHGIAQLQPDERIYISKEDLIDILSIFKWENVMKYQNGA</sequence>